<dbReference type="AlphaFoldDB" id="A0A1Y5PZQ7"/>
<keyword evidence="1" id="KW-1133">Transmembrane helix</keyword>
<feature type="transmembrane region" description="Helical" evidence="1">
    <location>
        <begin position="21"/>
        <end position="43"/>
    </location>
</feature>
<keyword evidence="1" id="KW-0812">Transmembrane</keyword>
<protein>
    <recommendedName>
        <fullName evidence="3">Transmembrane protein</fullName>
    </recommendedName>
</protein>
<evidence type="ECO:0008006" key="3">
    <source>
        <dbReference type="Google" id="ProtNLM"/>
    </source>
</evidence>
<keyword evidence="1" id="KW-0472">Membrane</keyword>
<sequence>MAYTCWQFDLLSWPCLTQAEWAAWFQAISSVVAIIVALAIPAFQWRMARREKARDDEAVTAATAAQMLPHIQDIGRTLTQIINGEGPKLGSTPSGPIGPEASALINHKSVDILSASLRSLGPVRNTASKVVFNIYRAREIVETNGSTVETWSNRKFYGRLQAAQTATAQTLDQIDKLFSDHIGDM</sequence>
<proteinExistence type="predicted"/>
<dbReference type="EMBL" id="FLTS01000001">
    <property type="protein sequence ID" value="SBV35440.1"/>
    <property type="molecule type" value="Genomic_DNA"/>
</dbReference>
<organism evidence="2">
    <name type="scientific">uncultured Stenotrophomonas sp</name>
    <dbReference type="NCBI Taxonomy" id="165438"/>
    <lineage>
        <taxon>Bacteria</taxon>
        <taxon>Pseudomonadati</taxon>
        <taxon>Pseudomonadota</taxon>
        <taxon>Gammaproteobacteria</taxon>
        <taxon>Lysobacterales</taxon>
        <taxon>Lysobacteraceae</taxon>
        <taxon>Stenotrophomonas</taxon>
        <taxon>environmental samples</taxon>
    </lineage>
</organism>
<gene>
    <name evidence="2" type="ORF">STPYR_10370</name>
</gene>
<evidence type="ECO:0000313" key="2">
    <source>
        <dbReference type="EMBL" id="SBV35440.1"/>
    </source>
</evidence>
<reference evidence="2" key="1">
    <citation type="submission" date="2016-03" db="EMBL/GenBank/DDBJ databases">
        <authorList>
            <person name="Ploux O."/>
        </authorList>
    </citation>
    <scope>NUCLEOTIDE SEQUENCE</scope>
    <source>
        <strain evidence="2">UC10</strain>
    </source>
</reference>
<name>A0A1Y5PZQ7_9GAMM</name>
<evidence type="ECO:0000256" key="1">
    <source>
        <dbReference type="SAM" id="Phobius"/>
    </source>
</evidence>
<accession>A0A1Y5PZQ7</accession>